<feature type="region of interest" description="Disordered" evidence="6">
    <location>
        <begin position="1"/>
        <end position="38"/>
    </location>
</feature>
<comment type="subcellular location">
    <subcellularLocation>
        <location evidence="1">Membrane</location>
        <topology evidence="1">Multi-pass membrane protein</topology>
    </subcellularLocation>
</comment>
<keyword evidence="4 7" id="KW-1133">Transmembrane helix</keyword>
<feature type="compositionally biased region" description="Low complexity" evidence="6">
    <location>
        <begin position="300"/>
        <end position="315"/>
    </location>
</feature>
<evidence type="ECO:0000259" key="8">
    <source>
        <dbReference type="PROSITE" id="PS50850"/>
    </source>
</evidence>
<organism evidence="9 10">
    <name type="scientific">Glonium stellatum</name>
    <dbReference type="NCBI Taxonomy" id="574774"/>
    <lineage>
        <taxon>Eukaryota</taxon>
        <taxon>Fungi</taxon>
        <taxon>Dikarya</taxon>
        <taxon>Ascomycota</taxon>
        <taxon>Pezizomycotina</taxon>
        <taxon>Dothideomycetes</taxon>
        <taxon>Pleosporomycetidae</taxon>
        <taxon>Gloniales</taxon>
        <taxon>Gloniaceae</taxon>
        <taxon>Glonium</taxon>
    </lineage>
</organism>
<accession>A0A8E2JXS8</accession>
<feature type="transmembrane region" description="Helical" evidence="7">
    <location>
        <begin position="222"/>
        <end position="246"/>
    </location>
</feature>
<dbReference type="Gene3D" id="1.20.1250.20">
    <property type="entry name" value="MFS general substrate transporter like domains"/>
    <property type="match status" value="1"/>
</dbReference>
<proteinExistence type="predicted"/>
<dbReference type="PROSITE" id="PS50850">
    <property type="entry name" value="MFS"/>
    <property type="match status" value="1"/>
</dbReference>
<dbReference type="SUPFAM" id="SSF103473">
    <property type="entry name" value="MFS general substrate transporter"/>
    <property type="match status" value="1"/>
</dbReference>
<evidence type="ECO:0000256" key="3">
    <source>
        <dbReference type="ARBA" id="ARBA00022692"/>
    </source>
</evidence>
<name>A0A8E2JXS8_9PEZI</name>
<feature type="region of interest" description="Disordered" evidence="6">
    <location>
        <begin position="291"/>
        <end position="318"/>
    </location>
</feature>
<reference evidence="9 10" key="1">
    <citation type="journal article" date="2016" name="Nat. Commun.">
        <title>Ectomycorrhizal ecology is imprinted in the genome of the dominant symbiotic fungus Cenococcum geophilum.</title>
        <authorList>
            <consortium name="DOE Joint Genome Institute"/>
            <person name="Peter M."/>
            <person name="Kohler A."/>
            <person name="Ohm R.A."/>
            <person name="Kuo A."/>
            <person name="Krutzmann J."/>
            <person name="Morin E."/>
            <person name="Arend M."/>
            <person name="Barry K.W."/>
            <person name="Binder M."/>
            <person name="Choi C."/>
            <person name="Clum A."/>
            <person name="Copeland A."/>
            <person name="Grisel N."/>
            <person name="Haridas S."/>
            <person name="Kipfer T."/>
            <person name="LaButti K."/>
            <person name="Lindquist E."/>
            <person name="Lipzen A."/>
            <person name="Maire R."/>
            <person name="Meier B."/>
            <person name="Mihaltcheva S."/>
            <person name="Molinier V."/>
            <person name="Murat C."/>
            <person name="Poggeler S."/>
            <person name="Quandt C.A."/>
            <person name="Sperisen C."/>
            <person name="Tritt A."/>
            <person name="Tisserant E."/>
            <person name="Crous P.W."/>
            <person name="Henrissat B."/>
            <person name="Nehls U."/>
            <person name="Egli S."/>
            <person name="Spatafora J.W."/>
            <person name="Grigoriev I.V."/>
            <person name="Martin F.M."/>
        </authorList>
    </citation>
    <scope>NUCLEOTIDE SEQUENCE [LARGE SCALE GENOMIC DNA]</scope>
    <source>
        <strain evidence="9 10">CBS 207.34</strain>
    </source>
</reference>
<dbReference type="OrthoDB" id="10262656at2759"/>
<dbReference type="Proteomes" id="UP000250140">
    <property type="component" value="Unassembled WGS sequence"/>
</dbReference>
<dbReference type="Pfam" id="PF07690">
    <property type="entry name" value="MFS_1"/>
    <property type="match status" value="1"/>
</dbReference>
<dbReference type="PANTHER" id="PTHR23504">
    <property type="entry name" value="MAJOR FACILITATOR SUPERFAMILY DOMAIN-CONTAINING PROTEIN 10"/>
    <property type="match status" value="1"/>
</dbReference>
<feature type="transmembrane region" description="Helical" evidence="7">
    <location>
        <begin position="188"/>
        <end position="210"/>
    </location>
</feature>
<feature type="transmembrane region" description="Helical" evidence="7">
    <location>
        <begin position="419"/>
        <end position="441"/>
    </location>
</feature>
<keyword evidence="10" id="KW-1185">Reference proteome</keyword>
<evidence type="ECO:0000256" key="1">
    <source>
        <dbReference type="ARBA" id="ARBA00004141"/>
    </source>
</evidence>
<dbReference type="InterPro" id="IPR011701">
    <property type="entry name" value="MFS"/>
</dbReference>
<dbReference type="EMBL" id="KV748722">
    <property type="protein sequence ID" value="OCL13443.1"/>
    <property type="molecule type" value="Genomic_DNA"/>
</dbReference>
<dbReference type="PANTHER" id="PTHR23504:SF6">
    <property type="entry name" value="MULTIDRUG TRANSPORTER, PUTATIVE (AFU_ORTHOLOGUE AFUA_4G08740)-RELATED"/>
    <property type="match status" value="1"/>
</dbReference>
<gene>
    <name evidence="9" type="ORF">AOQ84DRAFT_385412</name>
</gene>
<keyword evidence="2" id="KW-0813">Transport</keyword>
<feature type="region of interest" description="Disordered" evidence="6">
    <location>
        <begin position="549"/>
        <end position="568"/>
    </location>
</feature>
<evidence type="ECO:0000313" key="10">
    <source>
        <dbReference type="Proteomes" id="UP000250140"/>
    </source>
</evidence>
<feature type="transmembrane region" description="Helical" evidence="7">
    <location>
        <begin position="385"/>
        <end position="407"/>
    </location>
</feature>
<dbReference type="AlphaFoldDB" id="A0A8E2JXS8"/>
<evidence type="ECO:0000256" key="5">
    <source>
        <dbReference type="ARBA" id="ARBA00023136"/>
    </source>
</evidence>
<feature type="compositionally biased region" description="Acidic residues" evidence="6">
    <location>
        <begin position="550"/>
        <end position="560"/>
    </location>
</feature>
<evidence type="ECO:0000256" key="4">
    <source>
        <dbReference type="ARBA" id="ARBA00022989"/>
    </source>
</evidence>
<evidence type="ECO:0000256" key="2">
    <source>
        <dbReference type="ARBA" id="ARBA00022448"/>
    </source>
</evidence>
<evidence type="ECO:0000313" key="9">
    <source>
        <dbReference type="EMBL" id="OCL13443.1"/>
    </source>
</evidence>
<keyword evidence="3 7" id="KW-0812">Transmembrane</keyword>
<sequence length="568" mass="61404">MASPQPRANASNPQVNGSDPSATARQGHLTGNGNLETGKNQTEKKISYLSLPNKGQLAVLCIARMADPLATSSIQAYMFYQLRFFDPSAPAGTISTQAGIIVSARTAAQVITGMFWGRLADSDWGGRKLVLTVGLLSNCISCLGYGFSRTFTHAVFWQVFGGAMSSNVAITRCVVAEINPEKRYRVRALTLLPLFANAGMLIGPLVGGLLSSNEEDGAQAKYPYAAPNIVTAVVYIVAALGVVFGLEETLESLQHGEHHPLRGAWRNFVSKTFKRGKKSHDYVAISTEEPFSPTSPVVELSPTSPTSNSSPLLPKTPKRKRKLPFRRIWTFNVICTLLSHFIIAGHLGTFSNLWAIYLSTPVARPENQHPPIRFSGGLGMLPRDVGFAMSLLGLIGVVLQIVIYPMLNDRFGTIRIWRTALFVFPITYVVAPFPSLVASFSGKTALVWLSMGVPLVLFITGRTGVTPATTLLINDCTPHPSVRGTIHTAGTVIGNLSRSVFPLAAFAIFGAGLGIGVIGLGFWCLACLAILACIASQWVREGSNGKDIVLDDDEEEEEENRETQTQRR</sequence>
<evidence type="ECO:0000256" key="6">
    <source>
        <dbReference type="SAM" id="MobiDB-lite"/>
    </source>
</evidence>
<keyword evidence="5 7" id="KW-0472">Membrane</keyword>
<feature type="domain" description="Major facilitator superfamily (MFS) profile" evidence="8">
    <location>
        <begin position="56"/>
        <end position="544"/>
    </location>
</feature>
<dbReference type="InterPro" id="IPR036259">
    <property type="entry name" value="MFS_trans_sf"/>
</dbReference>
<dbReference type="GO" id="GO:0022857">
    <property type="term" value="F:transmembrane transporter activity"/>
    <property type="evidence" value="ECO:0007669"/>
    <property type="project" value="InterPro"/>
</dbReference>
<evidence type="ECO:0000256" key="7">
    <source>
        <dbReference type="SAM" id="Phobius"/>
    </source>
</evidence>
<dbReference type="GO" id="GO:0016020">
    <property type="term" value="C:membrane"/>
    <property type="evidence" value="ECO:0007669"/>
    <property type="project" value="UniProtKB-SubCell"/>
</dbReference>
<dbReference type="InterPro" id="IPR020846">
    <property type="entry name" value="MFS_dom"/>
</dbReference>
<protein>
    <submittedName>
        <fullName evidence="9">MFS general substrate transporter</fullName>
    </submittedName>
</protein>
<feature type="transmembrane region" description="Helical" evidence="7">
    <location>
        <begin position="154"/>
        <end position="176"/>
    </location>
</feature>
<feature type="transmembrane region" description="Helical" evidence="7">
    <location>
        <begin position="328"/>
        <end position="348"/>
    </location>
</feature>
<feature type="transmembrane region" description="Helical" evidence="7">
    <location>
        <begin position="503"/>
        <end position="534"/>
    </location>
</feature>